<feature type="transmembrane region" description="Helical" evidence="8">
    <location>
        <begin position="70"/>
        <end position="89"/>
    </location>
</feature>
<keyword evidence="4" id="KW-1003">Cell membrane</keyword>
<dbReference type="Pfam" id="PF01032">
    <property type="entry name" value="FecCD"/>
    <property type="match status" value="1"/>
</dbReference>
<dbReference type="Proteomes" id="UP001589776">
    <property type="component" value="Unassembled WGS sequence"/>
</dbReference>
<evidence type="ECO:0000256" key="7">
    <source>
        <dbReference type="ARBA" id="ARBA00023136"/>
    </source>
</evidence>
<dbReference type="InterPro" id="IPR037294">
    <property type="entry name" value="ABC_BtuC-like"/>
</dbReference>
<feature type="transmembrane region" description="Helical" evidence="8">
    <location>
        <begin position="38"/>
        <end position="58"/>
    </location>
</feature>
<reference evidence="9 10" key="1">
    <citation type="submission" date="2024-09" db="EMBL/GenBank/DDBJ databases">
        <authorList>
            <person name="Sun Q."/>
            <person name="Mori K."/>
        </authorList>
    </citation>
    <scope>NUCLEOTIDE SEQUENCE [LARGE SCALE GENOMIC DNA]</scope>
    <source>
        <strain evidence="9 10">CCM 7759</strain>
    </source>
</reference>
<feature type="transmembrane region" description="Helical" evidence="8">
    <location>
        <begin position="132"/>
        <end position="154"/>
    </location>
</feature>
<evidence type="ECO:0000256" key="6">
    <source>
        <dbReference type="ARBA" id="ARBA00022989"/>
    </source>
</evidence>
<keyword evidence="5 8" id="KW-0812">Transmembrane</keyword>
<dbReference type="Gene3D" id="1.10.3470.10">
    <property type="entry name" value="ABC transporter involved in vitamin B12 uptake, BtuC"/>
    <property type="match status" value="1"/>
</dbReference>
<dbReference type="EMBL" id="JBHLWN010000110">
    <property type="protein sequence ID" value="MFC0216172.1"/>
    <property type="molecule type" value="Genomic_DNA"/>
</dbReference>
<evidence type="ECO:0000256" key="8">
    <source>
        <dbReference type="SAM" id="Phobius"/>
    </source>
</evidence>
<evidence type="ECO:0000313" key="9">
    <source>
        <dbReference type="EMBL" id="MFC0216172.1"/>
    </source>
</evidence>
<dbReference type="CDD" id="cd06550">
    <property type="entry name" value="TM_ABC_iron-siderophores_like"/>
    <property type="match status" value="1"/>
</dbReference>
<comment type="subcellular location">
    <subcellularLocation>
        <location evidence="1">Cell membrane</location>
        <topology evidence="1">Multi-pass membrane protein</topology>
    </subcellularLocation>
</comment>
<feature type="transmembrane region" description="Helical" evidence="8">
    <location>
        <begin position="259"/>
        <end position="279"/>
    </location>
</feature>
<dbReference type="SUPFAM" id="SSF81345">
    <property type="entry name" value="ABC transporter involved in vitamin B12 uptake, BtuC"/>
    <property type="match status" value="1"/>
</dbReference>
<gene>
    <name evidence="9" type="ORF">ACFFK0_27630</name>
</gene>
<evidence type="ECO:0000256" key="1">
    <source>
        <dbReference type="ARBA" id="ARBA00004651"/>
    </source>
</evidence>
<dbReference type="RefSeq" id="WP_377474076.1">
    <property type="nucleotide sequence ID" value="NZ_JBHLWN010000110.1"/>
</dbReference>
<evidence type="ECO:0000313" key="10">
    <source>
        <dbReference type="Proteomes" id="UP001589776"/>
    </source>
</evidence>
<feature type="transmembrane region" description="Helical" evidence="8">
    <location>
        <begin position="223"/>
        <end position="247"/>
    </location>
</feature>
<evidence type="ECO:0000256" key="2">
    <source>
        <dbReference type="ARBA" id="ARBA00007935"/>
    </source>
</evidence>
<evidence type="ECO:0000256" key="5">
    <source>
        <dbReference type="ARBA" id="ARBA00022692"/>
    </source>
</evidence>
<comment type="caution">
    <text evidence="9">The sequence shown here is derived from an EMBL/GenBank/DDBJ whole genome shotgun (WGS) entry which is preliminary data.</text>
</comment>
<feature type="transmembrane region" description="Helical" evidence="8">
    <location>
        <begin position="7"/>
        <end position="26"/>
    </location>
</feature>
<keyword evidence="7 8" id="KW-0472">Membrane</keyword>
<dbReference type="PANTHER" id="PTHR30472:SF19">
    <property type="entry name" value="PETROBACTIN IMPORT SYSTEM PERMEASE PROTEIN YCLO"/>
    <property type="match status" value="1"/>
</dbReference>
<proteinExistence type="inferred from homology"/>
<feature type="transmembrane region" description="Helical" evidence="8">
    <location>
        <begin position="101"/>
        <end position="120"/>
    </location>
</feature>
<dbReference type="InterPro" id="IPR000522">
    <property type="entry name" value="ABC_transptr_permease_BtuC"/>
</dbReference>
<accession>A0ABV6DU41</accession>
<keyword evidence="6 8" id="KW-1133">Transmembrane helix</keyword>
<dbReference type="PANTHER" id="PTHR30472">
    <property type="entry name" value="FERRIC ENTEROBACTIN TRANSPORT SYSTEM PERMEASE PROTEIN"/>
    <property type="match status" value="1"/>
</dbReference>
<name>A0ABV6DU41_9BACL</name>
<sequence length="315" mass="34787">MTFRAKLALLTAAALAAILLFMFIGVGRNWEYVLERRAWKIAAMLLTGGCIALSTIIFQTITNNRILTPNIIGMDATYMLAQTAVVYLFGSASRLLVDNEINFVLTLVLMLLFTGLLYRLMFKREGRHLYHLILVGIVLGTLLGSVTTFMQVLIDPNEFLVLQGRMFATYNQVQGKLIFVGAIVAGLVMLYFARYAKYLDVLSLGKEHAVNVGVDYPNVVKHLLIVIAVLVSVATALVGPMTFLGLLTANVTYQLMRTYRHSLLIPASILVSIIAMVGGQMIVERVFGLTVTLSVVINLIGGVYFLYLLLKENKA</sequence>
<comment type="similarity">
    <text evidence="2">Belongs to the binding-protein-dependent transport system permease family. FecCD subfamily.</text>
</comment>
<protein>
    <submittedName>
        <fullName evidence="9">Iron chelate uptake ABC transporter family permease subunit</fullName>
    </submittedName>
</protein>
<keyword evidence="10" id="KW-1185">Reference proteome</keyword>
<organism evidence="9 10">
    <name type="scientific">Paenibacillus chartarius</name>
    <dbReference type="NCBI Taxonomy" id="747481"/>
    <lineage>
        <taxon>Bacteria</taxon>
        <taxon>Bacillati</taxon>
        <taxon>Bacillota</taxon>
        <taxon>Bacilli</taxon>
        <taxon>Bacillales</taxon>
        <taxon>Paenibacillaceae</taxon>
        <taxon>Paenibacillus</taxon>
    </lineage>
</organism>
<feature type="transmembrane region" description="Helical" evidence="8">
    <location>
        <begin position="286"/>
        <end position="310"/>
    </location>
</feature>
<evidence type="ECO:0000256" key="3">
    <source>
        <dbReference type="ARBA" id="ARBA00022448"/>
    </source>
</evidence>
<feature type="transmembrane region" description="Helical" evidence="8">
    <location>
        <begin position="174"/>
        <end position="193"/>
    </location>
</feature>
<evidence type="ECO:0000256" key="4">
    <source>
        <dbReference type="ARBA" id="ARBA00022475"/>
    </source>
</evidence>
<keyword evidence="3" id="KW-0813">Transport</keyword>